<evidence type="ECO:0000256" key="1">
    <source>
        <dbReference type="SAM" id="MobiDB-lite"/>
    </source>
</evidence>
<accession>N8W230</accession>
<dbReference type="AlphaFoldDB" id="N8W230"/>
<feature type="compositionally biased region" description="Basic and acidic residues" evidence="1">
    <location>
        <begin position="483"/>
        <end position="499"/>
    </location>
</feature>
<proteinExistence type="predicted"/>
<organism evidence="3 4">
    <name type="scientific">Acinetobacter vivianii</name>
    <dbReference type="NCBI Taxonomy" id="1776742"/>
    <lineage>
        <taxon>Bacteria</taxon>
        <taxon>Pseudomonadati</taxon>
        <taxon>Pseudomonadota</taxon>
        <taxon>Gammaproteobacteria</taxon>
        <taxon>Moraxellales</taxon>
        <taxon>Moraxellaceae</taxon>
        <taxon>Acinetobacter</taxon>
    </lineage>
</organism>
<feature type="region of interest" description="Disordered" evidence="1">
    <location>
        <begin position="295"/>
        <end position="361"/>
    </location>
</feature>
<feature type="domain" description="Novel toxin 15" evidence="2">
    <location>
        <begin position="365"/>
        <end position="515"/>
    </location>
</feature>
<gene>
    <name evidence="3" type="ORF">F971_03410</name>
</gene>
<evidence type="ECO:0000313" key="4">
    <source>
        <dbReference type="Proteomes" id="UP000013049"/>
    </source>
</evidence>
<dbReference type="eggNOG" id="ENOG50334W6">
    <property type="taxonomic scope" value="Bacteria"/>
</dbReference>
<dbReference type="RefSeq" id="WP_004773569.1">
    <property type="nucleotide sequence ID" value="NZ_JBLZYI010000002.1"/>
</dbReference>
<evidence type="ECO:0000313" key="3">
    <source>
        <dbReference type="EMBL" id="ENU90943.1"/>
    </source>
</evidence>
<feature type="compositionally biased region" description="Basic and acidic residues" evidence="1">
    <location>
        <begin position="317"/>
        <end position="329"/>
    </location>
</feature>
<protein>
    <recommendedName>
        <fullName evidence="2">Novel toxin 15 domain-containing protein</fullName>
    </recommendedName>
</protein>
<dbReference type="Pfam" id="PF15604">
    <property type="entry name" value="Ntox15"/>
    <property type="match status" value="1"/>
</dbReference>
<dbReference type="HOGENOM" id="CLU_526431_0_0_6"/>
<dbReference type="Proteomes" id="UP000013049">
    <property type="component" value="Unassembled WGS sequence"/>
</dbReference>
<feature type="compositionally biased region" description="Basic and acidic residues" evidence="1">
    <location>
        <begin position="348"/>
        <end position="361"/>
    </location>
</feature>
<name>N8W230_9GAMM</name>
<dbReference type="CDD" id="cd20746">
    <property type="entry name" value="FIX_Ntox15_NUC_DUF4112_RhsA-like"/>
    <property type="match status" value="1"/>
</dbReference>
<dbReference type="PATRIC" id="fig|1217712.3.peg.3292"/>
<dbReference type="EMBL" id="APPC01000024">
    <property type="protein sequence ID" value="ENU90943.1"/>
    <property type="molecule type" value="Genomic_DNA"/>
</dbReference>
<reference evidence="3 4" key="1">
    <citation type="submission" date="2013-02" db="EMBL/GenBank/DDBJ databases">
        <title>The Genome Sequence of Acinetobacter sp. NIPH 758.</title>
        <authorList>
            <consortium name="The Broad Institute Genome Sequencing Platform"/>
            <consortium name="The Broad Institute Genome Sequencing Center for Infectious Disease"/>
            <person name="Cerqueira G."/>
            <person name="Feldgarden M."/>
            <person name="Courvalin P."/>
            <person name="Perichon B."/>
            <person name="Grillot-Courvalin C."/>
            <person name="Clermont D."/>
            <person name="Rocha E."/>
            <person name="Yoon E.-J."/>
            <person name="Nemec A."/>
            <person name="Walker B."/>
            <person name="Young S.K."/>
            <person name="Zeng Q."/>
            <person name="Gargeya S."/>
            <person name="Fitzgerald M."/>
            <person name="Haas B."/>
            <person name="Abouelleil A."/>
            <person name="Alvarado L."/>
            <person name="Arachchi H.M."/>
            <person name="Berlin A.M."/>
            <person name="Chapman S.B."/>
            <person name="Dewar J."/>
            <person name="Goldberg J."/>
            <person name="Griggs A."/>
            <person name="Gujja S."/>
            <person name="Hansen M."/>
            <person name="Howarth C."/>
            <person name="Imamovic A."/>
            <person name="Larimer J."/>
            <person name="McCowan C."/>
            <person name="Murphy C."/>
            <person name="Neiman D."/>
            <person name="Pearson M."/>
            <person name="Priest M."/>
            <person name="Roberts A."/>
            <person name="Saif S."/>
            <person name="Shea T."/>
            <person name="Sisk P."/>
            <person name="Sykes S."/>
            <person name="Wortman J."/>
            <person name="Nusbaum C."/>
            <person name="Birren B."/>
        </authorList>
    </citation>
    <scope>NUCLEOTIDE SEQUENCE [LARGE SCALE GENOMIC DNA]</scope>
    <source>
        <strain evidence="3 4">NIPH 758</strain>
    </source>
</reference>
<feature type="region of interest" description="Disordered" evidence="1">
    <location>
        <begin position="461"/>
        <end position="517"/>
    </location>
</feature>
<feature type="compositionally biased region" description="Polar residues" evidence="1">
    <location>
        <begin position="465"/>
        <end position="482"/>
    </location>
</feature>
<evidence type="ECO:0000259" key="2">
    <source>
        <dbReference type="Pfam" id="PF15604"/>
    </source>
</evidence>
<comment type="caution">
    <text evidence="3">The sequence shown here is derived from an EMBL/GenBank/DDBJ whole genome shotgun (WGS) entry which is preliminary data.</text>
</comment>
<sequence>MSNPQNQQFWNQIAKRSTEIQQDFWYGAEKLAKYLSDNPAQYSRYMTYDTSKPDPSWPWWKTALFYIGQSQYNQSVTSYNSSQIILEKSSWLWGMLQGDFNKSPSMSQLIVGGLISLIPVVDQVCDVRDLIANSITLSDEKSRNTENYMALALTSIGVIPEVGSAIKSVVQLRKAKDFSKIKLFKTMEHYEEVLSKFKVNCPWGKAPEAWLRSKPWKAMATRAYNALKNNINRILTVINECLKKFNGALRNALVRFQATLNHILKTIKQYIDKLCDEVERAMASILPQPPLAMAGAGNAGRHNTPTGRYEANVGSGKKTETTHRQKKEAPPSSKKMPKHKPKCFKPGDALKKNPKWKNDPKGLETEFERQLKGQEKGLNDMTADEFLTNLDAFDPKKSRSLSKNAQQETRTKAFNDIRAKKLQELKDQGVSAREADKQSKAHAESVMNTMAALHNPDMSAGGGIQTTDIGDKSVNSSLGSQWSKEDRVKVMREHAETAKKATGGNTQMNIELERCPK</sequence>
<dbReference type="InterPro" id="IPR049802">
    <property type="entry name" value="RhsC-like_FIX"/>
</dbReference>
<dbReference type="InterPro" id="IPR028949">
    <property type="entry name" value="Ntox15"/>
</dbReference>